<dbReference type="OrthoDB" id="7553320at2759"/>
<protein>
    <recommendedName>
        <fullName evidence="1">MADF domain-containing protein</fullName>
    </recommendedName>
</protein>
<accession>A0A026WCW1</accession>
<feature type="domain" description="MADF" evidence="1">
    <location>
        <begin position="9"/>
        <end position="108"/>
    </location>
</feature>
<keyword evidence="3" id="KW-1185">Reference proteome</keyword>
<name>A0A026WCW1_OOCBI</name>
<dbReference type="Proteomes" id="UP000053097">
    <property type="component" value="Unassembled WGS sequence"/>
</dbReference>
<evidence type="ECO:0000313" key="2">
    <source>
        <dbReference type="EMBL" id="EZA52884.1"/>
    </source>
</evidence>
<dbReference type="Pfam" id="PF10545">
    <property type="entry name" value="MADF_DNA_bdg"/>
    <property type="match status" value="1"/>
</dbReference>
<dbReference type="EMBL" id="KK107310">
    <property type="protein sequence ID" value="EZA52884.1"/>
    <property type="molecule type" value="Genomic_DNA"/>
</dbReference>
<reference evidence="2 3" key="1">
    <citation type="journal article" date="2014" name="Curr. Biol.">
        <title>The genome of the clonal raider ant Cerapachys biroi.</title>
        <authorList>
            <person name="Oxley P.R."/>
            <person name="Ji L."/>
            <person name="Fetter-Pruneda I."/>
            <person name="McKenzie S.K."/>
            <person name="Li C."/>
            <person name="Hu H."/>
            <person name="Zhang G."/>
            <person name="Kronauer D.J."/>
        </authorList>
    </citation>
    <scope>NUCLEOTIDE SEQUENCE [LARGE SCALE GENOMIC DNA]</scope>
</reference>
<dbReference type="AlphaFoldDB" id="A0A026WCW1"/>
<gene>
    <name evidence="2" type="ORF">X777_07702</name>
</gene>
<proteinExistence type="predicted"/>
<dbReference type="SMART" id="SM00595">
    <property type="entry name" value="MADF"/>
    <property type="match status" value="1"/>
</dbReference>
<dbReference type="InterPro" id="IPR006578">
    <property type="entry name" value="MADF-dom"/>
</dbReference>
<organism evidence="2 3">
    <name type="scientific">Ooceraea biroi</name>
    <name type="common">Clonal raider ant</name>
    <name type="synonym">Cerapachys biroi</name>
    <dbReference type="NCBI Taxonomy" id="2015173"/>
    <lineage>
        <taxon>Eukaryota</taxon>
        <taxon>Metazoa</taxon>
        <taxon>Ecdysozoa</taxon>
        <taxon>Arthropoda</taxon>
        <taxon>Hexapoda</taxon>
        <taxon>Insecta</taxon>
        <taxon>Pterygota</taxon>
        <taxon>Neoptera</taxon>
        <taxon>Endopterygota</taxon>
        <taxon>Hymenoptera</taxon>
        <taxon>Apocrita</taxon>
        <taxon>Aculeata</taxon>
        <taxon>Formicoidea</taxon>
        <taxon>Formicidae</taxon>
        <taxon>Dorylinae</taxon>
        <taxon>Ooceraea</taxon>
    </lineage>
</organism>
<dbReference type="PANTHER" id="PTHR21505:SF12">
    <property type="entry name" value="MADF DOMAIN-CONTAINING PROTEIN-RELATED"/>
    <property type="match status" value="1"/>
</dbReference>
<dbReference type="PROSITE" id="PS51029">
    <property type="entry name" value="MADF"/>
    <property type="match status" value="1"/>
</dbReference>
<evidence type="ECO:0000259" key="1">
    <source>
        <dbReference type="PROSITE" id="PS51029"/>
    </source>
</evidence>
<dbReference type="OMA" id="WFAYNAM"/>
<sequence length="170" mass="19569">MDLTKEQTKMLVLYEQHPCLYVQKSEDYHNRDKRLKALQTIAQQFHEMTGYIVSIDVIKKKIASLGTQYLEQINKIQKSKSSGAGTDDVFKPTWWLFEELSFLAPHIASRKGESSISKNIVTKSYVDTFSSSQDREYDEDVDDLCFVDVQRVLGSNSHNIPKKGKNNLFI</sequence>
<dbReference type="PANTHER" id="PTHR21505">
    <property type="entry name" value="MADF DOMAIN-CONTAINING PROTEIN-RELATED"/>
    <property type="match status" value="1"/>
</dbReference>
<evidence type="ECO:0000313" key="3">
    <source>
        <dbReference type="Proteomes" id="UP000053097"/>
    </source>
</evidence>